<dbReference type="AlphaFoldDB" id="A0A0E9VJI5"/>
<dbReference type="EMBL" id="GBXM01030982">
    <property type="protein sequence ID" value="JAH77595.1"/>
    <property type="molecule type" value="Transcribed_RNA"/>
</dbReference>
<name>A0A0E9VJI5_ANGAN</name>
<protein>
    <submittedName>
        <fullName evidence="1">Uncharacterized protein</fullName>
    </submittedName>
</protein>
<evidence type="ECO:0000313" key="1">
    <source>
        <dbReference type="EMBL" id="JAH77595.1"/>
    </source>
</evidence>
<reference evidence="1" key="2">
    <citation type="journal article" date="2015" name="Fish Shellfish Immunol.">
        <title>Early steps in the European eel (Anguilla anguilla)-Vibrio vulnificus interaction in the gills: Role of the RtxA13 toxin.</title>
        <authorList>
            <person name="Callol A."/>
            <person name="Pajuelo D."/>
            <person name="Ebbesson L."/>
            <person name="Teles M."/>
            <person name="MacKenzie S."/>
            <person name="Amaro C."/>
        </authorList>
    </citation>
    <scope>NUCLEOTIDE SEQUENCE</scope>
</reference>
<organism evidence="1">
    <name type="scientific">Anguilla anguilla</name>
    <name type="common">European freshwater eel</name>
    <name type="synonym">Muraena anguilla</name>
    <dbReference type="NCBI Taxonomy" id="7936"/>
    <lineage>
        <taxon>Eukaryota</taxon>
        <taxon>Metazoa</taxon>
        <taxon>Chordata</taxon>
        <taxon>Craniata</taxon>
        <taxon>Vertebrata</taxon>
        <taxon>Euteleostomi</taxon>
        <taxon>Actinopterygii</taxon>
        <taxon>Neopterygii</taxon>
        <taxon>Teleostei</taxon>
        <taxon>Anguilliformes</taxon>
        <taxon>Anguillidae</taxon>
        <taxon>Anguilla</taxon>
    </lineage>
</organism>
<proteinExistence type="predicted"/>
<accession>A0A0E9VJI5</accession>
<reference evidence="1" key="1">
    <citation type="submission" date="2014-11" db="EMBL/GenBank/DDBJ databases">
        <authorList>
            <person name="Amaro Gonzalez C."/>
        </authorList>
    </citation>
    <scope>NUCLEOTIDE SEQUENCE</scope>
</reference>
<sequence>MFYEEAIVSLLRCHLLAKNREALGPLISMQRDVCSHQSNPTKSCVQSFGYS</sequence>